<comment type="caution">
    <text evidence="7">The sequence shown here is derived from an EMBL/GenBank/DDBJ whole genome shotgun (WGS) entry which is preliminary data.</text>
</comment>
<dbReference type="PANTHER" id="PTHR37937">
    <property type="entry name" value="CONJUGATIVE TRANSFER: DNA TRANSPORT"/>
    <property type="match status" value="1"/>
</dbReference>
<gene>
    <name evidence="7" type="ORF">QUW44_04315</name>
</gene>
<comment type="subcellular location">
    <subcellularLocation>
        <location evidence="1">Cell membrane</location>
        <topology evidence="1">Multi-pass membrane protein</topology>
    </subcellularLocation>
</comment>
<comment type="similarity">
    <text evidence="2">Belongs to the VirD4/TraG family.</text>
</comment>
<sequence>MQTIGFNFIFNNAEEQQLTSTPWKSRYQQAATIFGRQTYLPIDYHQARNDNTLVVGSSGTGKTYSFVEPNVLQANANYVIADAKGDILADTGRSLQAQGYQLQVLNLVDLQHSMTYNPFHYMQSQLDVVSFAHQVVGADITGQDDNRGKFDDPFWTNAPASLLASLIMFAKEFLPADEQTMGTVTRLFELIDRPDEDINAVLASLGCSPSVGEYRFDHDQYDDGSDVPVSLGERLFSWVEKQNPQSVVLRMWNSVTRSRESQKNWSSIVGILGTALAPYVISDVDHLLASNQLDFNRLLKPKTAVFVLYDDADPAKNFIANVFYAQLFSFLYHHAFKMPASRLTTKVRFFLDDFKNIKVPHFDDYLATARSRNISLCMMVQDESQLVAKFGKNAGSVIGNCGAHLMTGTTDLTMAKTAADRFNRTAQAIRRLGERRFLLDVSGYLTAVDRYDFHDHPNYRPERLEVNQVCQTPQPDEAWLKLTAILQQLPGEHVSESVIPNMGDLDTPFGDASDLPF</sequence>
<evidence type="ECO:0000256" key="6">
    <source>
        <dbReference type="ARBA" id="ARBA00023136"/>
    </source>
</evidence>
<dbReference type="SUPFAM" id="SSF52540">
    <property type="entry name" value="P-loop containing nucleoside triphosphate hydrolases"/>
    <property type="match status" value="1"/>
</dbReference>
<dbReference type="Gene3D" id="3.40.50.300">
    <property type="entry name" value="P-loop containing nucleotide triphosphate hydrolases"/>
    <property type="match status" value="1"/>
</dbReference>
<dbReference type="InterPro" id="IPR027417">
    <property type="entry name" value="P-loop_NTPase"/>
</dbReference>
<organism evidence="7 8">
    <name type="scientific">Limosilactobacillus pontis</name>
    <dbReference type="NCBI Taxonomy" id="35787"/>
    <lineage>
        <taxon>Bacteria</taxon>
        <taxon>Bacillati</taxon>
        <taxon>Bacillota</taxon>
        <taxon>Bacilli</taxon>
        <taxon>Lactobacillales</taxon>
        <taxon>Lactobacillaceae</taxon>
        <taxon>Limosilactobacillus</taxon>
    </lineage>
</organism>
<accession>A0ABT7UXG2</accession>
<keyword evidence="5" id="KW-1133">Transmembrane helix</keyword>
<dbReference type="PANTHER" id="PTHR37937:SF1">
    <property type="entry name" value="CONJUGATIVE TRANSFER: DNA TRANSPORT"/>
    <property type="match status" value="1"/>
</dbReference>
<evidence type="ECO:0000256" key="1">
    <source>
        <dbReference type="ARBA" id="ARBA00004651"/>
    </source>
</evidence>
<keyword evidence="3" id="KW-1003">Cell membrane</keyword>
<evidence type="ECO:0000256" key="4">
    <source>
        <dbReference type="ARBA" id="ARBA00022692"/>
    </source>
</evidence>
<name>A0ABT7UXG2_9LACO</name>
<reference evidence="8" key="1">
    <citation type="submission" date="2023-06" db="EMBL/GenBank/DDBJ databases">
        <title>Identification and characterization of horizontal gene transfer across gut microbiota members of farm animals based on homology search.</title>
        <authorList>
            <person name="Zeman M."/>
            <person name="Kubasova T."/>
            <person name="Jahodarova E."/>
            <person name="Nykrynova M."/>
            <person name="Rychlik I."/>
        </authorList>
    </citation>
    <scope>NUCLEOTIDE SEQUENCE [LARGE SCALE GENOMIC DNA]</scope>
    <source>
        <strain evidence="8">161_Gplus</strain>
    </source>
</reference>
<keyword evidence="8" id="KW-1185">Reference proteome</keyword>
<dbReference type="RefSeq" id="WP_289586019.1">
    <property type="nucleotide sequence ID" value="NZ_JAUDDW010000012.1"/>
</dbReference>
<evidence type="ECO:0000256" key="5">
    <source>
        <dbReference type="ARBA" id="ARBA00022989"/>
    </source>
</evidence>
<evidence type="ECO:0000313" key="8">
    <source>
        <dbReference type="Proteomes" id="UP001529343"/>
    </source>
</evidence>
<protein>
    <submittedName>
        <fullName evidence="7">Type IV secretory system conjugative DNA transfer family protein</fullName>
    </submittedName>
</protein>
<proteinExistence type="inferred from homology"/>
<keyword evidence="6" id="KW-0472">Membrane</keyword>
<dbReference type="EMBL" id="JAUDDW010000012">
    <property type="protein sequence ID" value="MDM8266391.1"/>
    <property type="molecule type" value="Genomic_DNA"/>
</dbReference>
<evidence type="ECO:0000313" key="7">
    <source>
        <dbReference type="EMBL" id="MDM8266391.1"/>
    </source>
</evidence>
<dbReference type="CDD" id="cd01127">
    <property type="entry name" value="TrwB_TraG_TraD_VirD4"/>
    <property type="match status" value="2"/>
</dbReference>
<keyword evidence="4" id="KW-0812">Transmembrane</keyword>
<evidence type="ECO:0000256" key="3">
    <source>
        <dbReference type="ARBA" id="ARBA00022475"/>
    </source>
</evidence>
<dbReference type="Proteomes" id="UP001529343">
    <property type="component" value="Unassembled WGS sequence"/>
</dbReference>
<dbReference type="InterPro" id="IPR003688">
    <property type="entry name" value="TraG/VirD4"/>
</dbReference>
<dbReference type="Pfam" id="PF02534">
    <property type="entry name" value="T4SS-DNA_transf"/>
    <property type="match status" value="1"/>
</dbReference>
<dbReference type="InterPro" id="IPR051539">
    <property type="entry name" value="T4SS-coupling_protein"/>
</dbReference>
<evidence type="ECO:0000256" key="2">
    <source>
        <dbReference type="ARBA" id="ARBA00008806"/>
    </source>
</evidence>